<dbReference type="eggNOG" id="COG0120">
    <property type="taxonomic scope" value="Bacteria"/>
</dbReference>
<gene>
    <name evidence="3" type="primary">rpiAn</name>
    <name evidence="3" type="ORF">SSDC_01420</name>
</gene>
<dbReference type="KEGG" id="ssdc:SSDC_01420"/>
<dbReference type="Pfam" id="PF06026">
    <property type="entry name" value="Rib_5-P_isom_A"/>
    <property type="match status" value="1"/>
</dbReference>
<evidence type="ECO:0000313" key="4">
    <source>
        <dbReference type="Proteomes" id="UP000015216"/>
    </source>
</evidence>
<dbReference type="EC" id="5.3.1.6" evidence="1"/>
<name>S5R186_9PROT</name>
<proteinExistence type="predicted"/>
<dbReference type="Proteomes" id="UP000015216">
    <property type="component" value="Chromosome"/>
</dbReference>
<reference evidence="3 4" key="1">
    <citation type="journal article" date="2013" name="Curr. Biol.">
        <title>Defensive bacteriome symbiont with a drastically reduced genome.</title>
        <authorList>
            <person name="Nakabachi A."/>
            <person name="Ueoka R."/>
            <person name="Oshima K."/>
            <person name="Teta R."/>
            <person name="Mangoni A."/>
            <person name="Gurgui M."/>
            <person name="Oldham N.J."/>
            <person name="van Echten-Deckert G."/>
            <person name="Okamura K."/>
            <person name="Yamamoto K."/>
            <person name="Inoue H."/>
            <person name="Ohkuma M."/>
            <person name="Hongoh Y."/>
            <person name="Miyagishima S.Y."/>
            <person name="Hattori M."/>
            <person name="Piel J."/>
            <person name="Fukatsu T."/>
        </authorList>
    </citation>
    <scope>NUCLEOTIDE SEQUENCE [LARGE SCALE GENOMIC DNA]</scope>
    <source>
        <strain evidence="3 4">DC</strain>
    </source>
</reference>
<dbReference type="GeneID" id="301553261"/>
<keyword evidence="2 3" id="KW-0413">Isomerase</keyword>
<dbReference type="GO" id="GO:0004751">
    <property type="term" value="F:ribose-5-phosphate isomerase activity"/>
    <property type="evidence" value="ECO:0007669"/>
    <property type="project" value="UniProtKB-EC"/>
</dbReference>
<sequence length="53" mass="6090">MGIMIKVGKATLTRKKIITSVSEKIICIAEELKLVKYLGRQYMPFTNQLKSFQ</sequence>
<keyword evidence="4" id="KW-1185">Reference proteome</keyword>
<dbReference type="EMBL" id="CP003468">
    <property type="protein sequence ID" value="AGS06972.1"/>
    <property type="molecule type" value="Genomic_DNA"/>
</dbReference>
<dbReference type="SUPFAM" id="SSF100950">
    <property type="entry name" value="NagB/RpiA/CoA transferase-like"/>
    <property type="match status" value="1"/>
</dbReference>
<dbReference type="Gene3D" id="3.40.50.1360">
    <property type="match status" value="1"/>
</dbReference>
<dbReference type="GO" id="GO:0009052">
    <property type="term" value="P:pentose-phosphate shunt, non-oxidative branch"/>
    <property type="evidence" value="ECO:0007669"/>
    <property type="project" value="InterPro"/>
</dbReference>
<dbReference type="RefSeq" id="WP_020915547.1">
    <property type="nucleotide sequence ID" value="NC_021885.1"/>
</dbReference>
<dbReference type="InterPro" id="IPR004788">
    <property type="entry name" value="Ribose5P_isomerase_type_A"/>
</dbReference>
<evidence type="ECO:0000313" key="3">
    <source>
        <dbReference type="EMBL" id="AGS06972.1"/>
    </source>
</evidence>
<accession>S5R186</accession>
<organism evidence="3 4">
    <name type="scientific">Candidatus Profftella armatura</name>
    <dbReference type="NCBI Taxonomy" id="669502"/>
    <lineage>
        <taxon>Bacteria</taxon>
        <taxon>Pseudomonadati</taxon>
        <taxon>Pseudomonadota</taxon>
        <taxon>Betaproteobacteria</taxon>
        <taxon>Candidatus Profftella</taxon>
    </lineage>
</organism>
<dbReference type="AlphaFoldDB" id="S5R186"/>
<dbReference type="STRING" id="669502.SSDC_01420"/>
<dbReference type="HOGENOM" id="CLU_3059688_0_0_4"/>
<evidence type="ECO:0000256" key="2">
    <source>
        <dbReference type="ARBA" id="ARBA00023235"/>
    </source>
</evidence>
<evidence type="ECO:0000256" key="1">
    <source>
        <dbReference type="ARBA" id="ARBA00011959"/>
    </source>
</evidence>
<dbReference type="InterPro" id="IPR037171">
    <property type="entry name" value="NagB/RpiA_transferase-like"/>
</dbReference>
<protein>
    <recommendedName>
        <fullName evidence="1">ribose-5-phosphate isomerase</fullName>
        <ecNumber evidence="1">5.3.1.6</ecNumber>
    </recommendedName>
</protein>